<feature type="chain" id="PRO_5047038489" description="TonB C-terminal domain-containing protein" evidence="1">
    <location>
        <begin position="27"/>
        <end position="251"/>
    </location>
</feature>
<reference evidence="2 3" key="1">
    <citation type="submission" date="2019-08" db="EMBL/GenBank/DDBJ databases">
        <title>Archangium and Cystobacter genomes.</title>
        <authorList>
            <person name="Chen I.-C.K."/>
            <person name="Wielgoss S."/>
        </authorList>
    </citation>
    <scope>NUCLEOTIDE SEQUENCE [LARGE SCALE GENOMIC DNA]</scope>
    <source>
        <strain evidence="2 3">Cbm 6</strain>
    </source>
</reference>
<accession>A0ABY9X6B0</accession>
<proteinExistence type="predicted"/>
<dbReference type="Gene3D" id="3.30.1150.10">
    <property type="match status" value="1"/>
</dbReference>
<keyword evidence="3" id="KW-1185">Reference proteome</keyword>
<dbReference type="EMBL" id="CP043494">
    <property type="protein sequence ID" value="WNG50940.1"/>
    <property type="molecule type" value="Genomic_DNA"/>
</dbReference>
<evidence type="ECO:0000256" key="1">
    <source>
        <dbReference type="SAM" id="SignalP"/>
    </source>
</evidence>
<gene>
    <name evidence="2" type="ORF">F0U60_47535</name>
</gene>
<organism evidence="2 3">
    <name type="scientific">Archangium minus</name>
    <dbReference type="NCBI Taxonomy" id="83450"/>
    <lineage>
        <taxon>Bacteria</taxon>
        <taxon>Pseudomonadati</taxon>
        <taxon>Myxococcota</taxon>
        <taxon>Myxococcia</taxon>
        <taxon>Myxococcales</taxon>
        <taxon>Cystobacterineae</taxon>
        <taxon>Archangiaceae</taxon>
        <taxon>Archangium</taxon>
    </lineage>
</organism>
<name>A0ABY9X6B0_9BACT</name>
<protein>
    <recommendedName>
        <fullName evidence="4">TonB C-terminal domain-containing protein</fullName>
    </recommendedName>
</protein>
<dbReference type="RefSeq" id="WP_395810625.1">
    <property type="nucleotide sequence ID" value="NZ_CP043494.1"/>
</dbReference>
<keyword evidence="1" id="KW-0732">Signal</keyword>
<evidence type="ECO:0000313" key="3">
    <source>
        <dbReference type="Proteomes" id="UP001611383"/>
    </source>
</evidence>
<dbReference type="Proteomes" id="UP001611383">
    <property type="component" value="Chromosome"/>
</dbReference>
<evidence type="ECO:0000313" key="2">
    <source>
        <dbReference type="EMBL" id="WNG50940.1"/>
    </source>
</evidence>
<evidence type="ECO:0008006" key="4">
    <source>
        <dbReference type="Google" id="ProtNLM"/>
    </source>
</evidence>
<sequence>MHLSISRIVPGWFALALCLLIPAAHAAEVSSASRVETSPGLSPEAVKRVFDQQRPALASCMRLLTEEAVRENTPWNPPPDVDDRILLRFEVGRDGKVLDDARNGHIPRGEGLYLDRNCVRLLVRSWTFPAFPARKGEEVRVEIQARFSTTAAERKAELARIREELEALCRALSALGGGKPPTTQDTTQTVQRFLAERRSRLSPLMRSGLESLLHVNAPDLASIYENLAMELLSTPVACPTVHGWGGSTREG</sequence>
<feature type="signal peptide" evidence="1">
    <location>
        <begin position="1"/>
        <end position="26"/>
    </location>
</feature>